<evidence type="ECO:0000313" key="9">
    <source>
        <dbReference type="Proteomes" id="UP000466051"/>
    </source>
</evidence>
<dbReference type="RefSeq" id="WP_002871749.1">
    <property type="nucleotide sequence ID" value="NZ_AP028352.1"/>
</dbReference>
<feature type="coiled-coil region" evidence="1">
    <location>
        <begin position="43"/>
        <end position="77"/>
    </location>
</feature>
<reference evidence="4 8" key="3">
    <citation type="submission" date="2019-04" db="EMBL/GenBank/DDBJ databases">
        <authorList>
            <person name="Ashton P.M."/>
            <person name="Dallman T."/>
            <person name="Nair S."/>
            <person name="De Pinna E."/>
            <person name="Peters T."/>
            <person name="Grant K."/>
        </authorList>
    </citation>
    <scope>NUCLEOTIDE SEQUENCE [LARGE SCALE GENOMIC DNA]</scope>
    <source>
        <strain evidence="4 8">OXC2299</strain>
    </source>
</reference>
<name>A0A3X9ARR5_CAMJU</name>
<feature type="compositionally biased region" description="Basic and acidic residues" evidence="2">
    <location>
        <begin position="191"/>
        <end position="203"/>
    </location>
</feature>
<comment type="caution">
    <text evidence="3">The sequence shown here is derived from an EMBL/GenBank/DDBJ whole genome shotgun (WGS) entry which is preliminary data.</text>
</comment>
<reference evidence="3 7" key="2">
    <citation type="submission" date="2019-04" db="EMBL/GenBank/DDBJ databases">
        <authorList>
            <consortium name="PulseNet: The National Subtyping Network for Foodborne Disease Surveillance"/>
            <person name="Tarr C.L."/>
            <person name="Trees E."/>
            <person name="Katz L.S."/>
            <person name="Carleton-Romer H.A."/>
            <person name="Stroika S."/>
            <person name="Kucerova Z."/>
            <person name="Roache K.F."/>
            <person name="Sabol A.L."/>
            <person name="Besser J."/>
            <person name="Gerner-Smidt P."/>
        </authorList>
    </citation>
    <scope>NUCLEOTIDE SEQUENCE [LARGE SCALE GENOMIC DNA]</scope>
    <source>
        <strain evidence="3 7">PNUSAC009041</strain>
        <strain evidence="5 9">PNUSAC013726</strain>
    </source>
</reference>
<dbReference type="EMBL" id="AACJKW010000007">
    <property type="protein sequence ID" value="EAK8193567.1"/>
    <property type="molecule type" value="Genomic_DNA"/>
</dbReference>
<evidence type="ECO:0000313" key="6">
    <source>
        <dbReference type="EMBL" id="OEY04041.1"/>
    </source>
</evidence>
<accession>A0A3X9ARR5</accession>
<evidence type="ECO:0000313" key="7">
    <source>
        <dbReference type="Proteomes" id="UP000349590"/>
    </source>
</evidence>
<proteinExistence type="predicted"/>
<dbReference type="Proteomes" id="UP000349590">
    <property type="component" value="Unassembled WGS sequence"/>
</dbReference>
<organism evidence="3 7">
    <name type="scientific">Campylobacter jejuni</name>
    <dbReference type="NCBI Taxonomy" id="197"/>
    <lineage>
        <taxon>Bacteria</taxon>
        <taxon>Pseudomonadati</taxon>
        <taxon>Campylobacterota</taxon>
        <taxon>Epsilonproteobacteria</taxon>
        <taxon>Campylobacterales</taxon>
        <taxon>Campylobacteraceae</taxon>
        <taxon>Campylobacter</taxon>
    </lineage>
</organism>
<dbReference type="EMBL" id="MKBD01000001">
    <property type="protein sequence ID" value="OEY04041.1"/>
    <property type="molecule type" value="Genomic_DNA"/>
</dbReference>
<dbReference type="EMBL" id="AANOAG010000002">
    <property type="protein sequence ID" value="EDP7180290.1"/>
    <property type="molecule type" value="Genomic_DNA"/>
</dbReference>
<feature type="region of interest" description="Disordered" evidence="2">
    <location>
        <begin position="158"/>
        <end position="211"/>
    </location>
</feature>
<gene>
    <name evidence="6" type="ORF">A0K99_01015</name>
    <name evidence="4" type="ORF">E7N58_05180</name>
    <name evidence="3" type="ORF">E8P16_00775</name>
    <name evidence="5" type="ORF">GNO00_01690</name>
</gene>
<dbReference type="AlphaFoldDB" id="A0A3X9ARR5"/>
<sequence>MNVHIDSNDINTLNQSFDFMEALGSDFTNTYLQNKGVTEIKNILQAKTNIQALIRNVNNLVNNYNDFQNTKEDLDKAIDAYNAYVALINQGAASSKDAEFISLKNKVNDLYAKAQGYLDTYKFDDTLKSYKTQALSQSNNHFSIKGEFDTKLASLDSVLDKPNSEGGDTSNPEANAPLPFSEALLTQMDKSVLKQDEDDKEPTVDEASTQLSGNTCIVSDNFKAGNPCSR</sequence>
<evidence type="ECO:0000256" key="1">
    <source>
        <dbReference type="SAM" id="Coils"/>
    </source>
</evidence>
<dbReference type="Proteomes" id="UP000865592">
    <property type="component" value="Unassembled WGS sequence"/>
</dbReference>
<dbReference type="Proteomes" id="UP000466051">
    <property type="component" value="Unassembled WGS sequence"/>
</dbReference>
<evidence type="ECO:0000313" key="8">
    <source>
        <dbReference type="Proteomes" id="UP000358933"/>
    </source>
</evidence>
<keyword evidence="1" id="KW-0175">Coiled coil</keyword>
<protein>
    <submittedName>
        <fullName evidence="3">Uncharacterized protein</fullName>
    </submittedName>
</protein>
<evidence type="ECO:0000313" key="5">
    <source>
        <dbReference type="EMBL" id="EDP7180290.1"/>
    </source>
</evidence>
<evidence type="ECO:0000313" key="10">
    <source>
        <dbReference type="Proteomes" id="UP000865592"/>
    </source>
</evidence>
<evidence type="ECO:0000313" key="3">
    <source>
        <dbReference type="EMBL" id="EAJ9717990.1"/>
    </source>
</evidence>
<dbReference type="EMBL" id="AACCII010000001">
    <property type="protein sequence ID" value="EAJ9717990.1"/>
    <property type="molecule type" value="Genomic_DNA"/>
</dbReference>
<evidence type="ECO:0000313" key="4">
    <source>
        <dbReference type="EMBL" id="EAK8193567.1"/>
    </source>
</evidence>
<dbReference type="Proteomes" id="UP000358933">
    <property type="component" value="Unassembled WGS sequence"/>
</dbReference>
<reference evidence="6 10" key="1">
    <citation type="submission" date="2016-09" db="EMBL/GenBank/DDBJ databases">
        <title>Campylobacter genomics.</title>
        <authorList>
            <person name="Weis A.M."/>
            <person name="Weimer B.C."/>
            <person name="Gilpin B."/>
            <person name="Huang B.C."/>
            <person name="Kong N."/>
        </authorList>
    </citation>
    <scope>NUCLEOTIDE SEQUENCE [LARGE SCALE GENOMIC DNA]</scope>
    <source>
        <strain evidence="6 10">BCW_4735</strain>
    </source>
</reference>
<evidence type="ECO:0000256" key="2">
    <source>
        <dbReference type="SAM" id="MobiDB-lite"/>
    </source>
</evidence>